<dbReference type="RefSeq" id="WP_153283337.1">
    <property type="nucleotide sequence ID" value="NZ_CP045644.1"/>
</dbReference>
<evidence type="ECO:0000313" key="2">
    <source>
        <dbReference type="Proteomes" id="UP000326780"/>
    </source>
</evidence>
<dbReference type="AlphaFoldDB" id="A0A5Q0M7X7"/>
<dbReference type="EMBL" id="CP045644">
    <property type="protein sequence ID" value="QFZ84714.1"/>
    <property type="molecule type" value="Genomic_DNA"/>
</dbReference>
<protein>
    <submittedName>
        <fullName evidence="1">Uncharacterized protein</fullName>
    </submittedName>
</protein>
<name>A0A5Q0M7X7_VARPD</name>
<proteinExistence type="predicted"/>
<organism evidence="1 2">
    <name type="scientific">Variovorax paradoxus</name>
    <dbReference type="NCBI Taxonomy" id="34073"/>
    <lineage>
        <taxon>Bacteria</taxon>
        <taxon>Pseudomonadati</taxon>
        <taxon>Pseudomonadota</taxon>
        <taxon>Betaproteobacteria</taxon>
        <taxon>Burkholderiales</taxon>
        <taxon>Comamonadaceae</taxon>
        <taxon>Variovorax</taxon>
    </lineage>
</organism>
<sequence>MDLLILVLKGLSPILQALRAAGFSRVRKGSADTDKADEQDFGCLVLLSTTVGFTPLEIDHDQTFRNL</sequence>
<evidence type="ECO:0000313" key="1">
    <source>
        <dbReference type="EMBL" id="QFZ84714.1"/>
    </source>
</evidence>
<dbReference type="Proteomes" id="UP000326780">
    <property type="component" value="Chromosome"/>
</dbReference>
<reference evidence="1 2" key="1">
    <citation type="submission" date="2019-10" db="EMBL/GenBank/DDBJ databases">
        <title>Complete genome sequence of Variovorax paradoxus 5C-2.</title>
        <authorList>
            <person name="Gogoleva N.E."/>
            <person name="Balkin A.S."/>
        </authorList>
    </citation>
    <scope>NUCLEOTIDE SEQUENCE [LARGE SCALE GENOMIC DNA]</scope>
    <source>
        <strain evidence="1 2">5C-2</strain>
    </source>
</reference>
<gene>
    <name evidence="1" type="ORF">GFK26_19040</name>
</gene>
<accession>A0A5Q0M7X7</accession>